<dbReference type="EMBL" id="JAULSN010000001">
    <property type="protein sequence ID" value="KAK3384318.1"/>
    <property type="molecule type" value="Genomic_DNA"/>
</dbReference>
<protein>
    <recommendedName>
        <fullName evidence="2">Ribonuclease H2 subunit B</fullName>
    </recommendedName>
    <alternativeName>
        <fullName evidence="5">Ribonuclease HI subunit B</fullName>
    </alternativeName>
</protein>
<dbReference type="InterPro" id="IPR019024">
    <property type="entry name" value="RNase_H2_suB_wHTH"/>
</dbReference>
<evidence type="ECO:0000259" key="8">
    <source>
        <dbReference type="Pfam" id="PF17745"/>
    </source>
</evidence>
<evidence type="ECO:0000256" key="4">
    <source>
        <dbReference type="ARBA" id="ARBA00024778"/>
    </source>
</evidence>
<dbReference type="PANTHER" id="PTHR13383:SF11">
    <property type="entry name" value="RIBONUCLEASE H2 SUBUNIT B"/>
    <property type="match status" value="1"/>
</dbReference>
<dbReference type="CDD" id="cd09270">
    <property type="entry name" value="RNase_H2-B"/>
    <property type="match status" value="1"/>
</dbReference>
<keyword evidence="10" id="KW-1185">Reference proteome</keyword>
<accession>A0AAE0NMP9</accession>
<evidence type="ECO:0000256" key="5">
    <source>
        <dbReference type="ARBA" id="ARBA00033464"/>
    </source>
</evidence>
<comment type="function">
    <text evidence="4">Non catalytic subunit of RNase H2, an endonuclease that specifically degrades the RNA of RNA:DNA hybrids. Participates in DNA replication, possibly by mediating the removal of lagging-strand Okazaki fragment RNA primers during DNA replication. Mediates the excision of single ribonucleotides from DNA:RNA duplexes.</text>
</comment>
<feature type="region of interest" description="Disordered" evidence="6">
    <location>
        <begin position="394"/>
        <end position="429"/>
    </location>
</feature>
<proteinExistence type="predicted"/>
<dbReference type="Pfam" id="PF09468">
    <property type="entry name" value="RNase_H2-Ydr279"/>
    <property type="match status" value="1"/>
</dbReference>
<comment type="subcellular location">
    <subcellularLocation>
        <location evidence="1">Nucleus</location>
    </subcellularLocation>
</comment>
<evidence type="ECO:0000256" key="2">
    <source>
        <dbReference type="ARBA" id="ARBA00019062"/>
    </source>
</evidence>
<evidence type="ECO:0000256" key="3">
    <source>
        <dbReference type="ARBA" id="ARBA00023242"/>
    </source>
</evidence>
<reference evidence="9" key="2">
    <citation type="submission" date="2023-06" db="EMBL/GenBank/DDBJ databases">
        <authorList>
            <consortium name="Lawrence Berkeley National Laboratory"/>
            <person name="Haridas S."/>
            <person name="Hensen N."/>
            <person name="Bonometti L."/>
            <person name="Westerberg I."/>
            <person name="Brannstrom I.O."/>
            <person name="Guillou S."/>
            <person name="Cros-Aarteil S."/>
            <person name="Calhoun S."/>
            <person name="Kuo A."/>
            <person name="Mondo S."/>
            <person name="Pangilinan J."/>
            <person name="Riley R."/>
            <person name="Labutti K."/>
            <person name="Andreopoulos B."/>
            <person name="Lipzen A."/>
            <person name="Chen C."/>
            <person name="Yanf M."/>
            <person name="Daum C."/>
            <person name="Ng V."/>
            <person name="Clum A."/>
            <person name="Steindorff A."/>
            <person name="Ohm R."/>
            <person name="Martin F."/>
            <person name="Silar P."/>
            <person name="Natvig D."/>
            <person name="Lalanne C."/>
            <person name="Gautier V."/>
            <person name="Ament-Velasquez S.L."/>
            <person name="Kruys A."/>
            <person name="Hutchinson M.I."/>
            <person name="Powell A.J."/>
            <person name="Barry K."/>
            <person name="Miller A.N."/>
            <person name="Grigoriev I.V."/>
            <person name="Debuchy R."/>
            <person name="Gladieux P."/>
            <person name="Thoren M.H."/>
            <person name="Johannesson H."/>
        </authorList>
    </citation>
    <scope>NUCLEOTIDE SEQUENCE</scope>
    <source>
        <strain evidence="9">CBS 958.72</strain>
    </source>
</reference>
<dbReference type="Gene3D" id="1.10.20.120">
    <property type="match status" value="1"/>
</dbReference>
<dbReference type="Pfam" id="PF17745">
    <property type="entry name" value="Ydr279_N"/>
    <property type="match status" value="1"/>
</dbReference>
<reference evidence="9" key="1">
    <citation type="journal article" date="2023" name="Mol. Phylogenet. Evol.">
        <title>Genome-scale phylogeny and comparative genomics of the fungal order Sordariales.</title>
        <authorList>
            <person name="Hensen N."/>
            <person name="Bonometti L."/>
            <person name="Westerberg I."/>
            <person name="Brannstrom I.O."/>
            <person name="Guillou S."/>
            <person name="Cros-Aarteil S."/>
            <person name="Calhoun S."/>
            <person name="Haridas S."/>
            <person name="Kuo A."/>
            <person name="Mondo S."/>
            <person name="Pangilinan J."/>
            <person name="Riley R."/>
            <person name="LaButti K."/>
            <person name="Andreopoulos B."/>
            <person name="Lipzen A."/>
            <person name="Chen C."/>
            <person name="Yan M."/>
            <person name="Daum C."/>
            <person name="Ng V."/>
            <person name="Clum A."/>
            <person name="Steindorff A."/>
            <person name="Ohm R.A."/>
            <person name="Martin F."/>
            <person name="Silar P."/>
            <person name="Natvig D.O."/>
            <person name="Lalanne C."/>
            <person name="Gautier V."/>
            <person name="Ament-Velasquez S.L."/>
            <person name="Kruys A."/>
            <person name="Hutchinson M.I."/>
            <person name="Powell A.J."/>
            <person name="Barry K."/>
            <person name="Miller A.N."/>
            <person name="Grigoriev I.V."/>
            <person name="Debuchy R."/>
            <person name="Gladieux P."/>
            <person name="Hiltunen Thoren M."/>
            <person name="Johannesson H."/>
        </authorList>
    </citation>
    <scope>NUCLEOTIDE SEQUENCE</scope>
    <source>
        <strain evidence="9">CBS 958.72</strain>
    </source>
</reference>
<name>A0AAE0NMP9_9PEZI</name>
<evidence type="ECO:0000313" key="9">
    <source>
        <dbReference type="EMBL" id="KAK3384318.1"/>
    </source>
</evidence>
<feature type="compositionally biased region" description="Polar residues" evidence="6">
    <location>
        <begin position="264"/>
        <end position="289"/>
    </location>
</feature>
<evidence type="ECO:0000313" key="10">
    <source>
        <dbReference type="Proteomes" id="UP001287356"/>
    </source>
</evidence>
<comment type="caution">
    <text evidence="9">The sequence shown here is derived from an EMBL/GenBank/DDBJ whole genome shotgun (WGS) entry which is preliminary data.</text>
</comment>
<feature type="compositionally biased region" description="Low complexity" evidence="6">
    <location>
        <begin position="290"/>
        <end position="314"/>
    </location>
</feature>
<dbReference type="AlphaFoldDB" id="A0AAE0NMP9"/>
<evidence type="ECO:0000259" key="7">
    <source>
        <dbReference type="Pfam" id="PF09468"/>
    </source>
</evidence>
<feature type="region of interest" description="Disordered" evidence="6">
    <location>
        <begin position="261"/>
        <end position="314"/>
    </location>
</feature>
<dbReference type="PANTHER" id="PTHR13383">
    <property type="entry name" value="RIBONUCLEASE H2 SUBUNIT B"/>
    <property type="match status" value="1"/>
</dbReference>
<feature type="domain" description="Rnh202 triple barrel" evidence="8">
    <location>
        <begin position="43"/>
        <end position="123"/>
    </location>
</feature>
<dbReference type="GO" id="GO:0032299">
    <property type="term" value="C:ribonuclease H2 complex"/>
    <property type="evidence" value="ECO:0007669"/>
    <property type="project" value="InterPro"/>
</dbReference>
<dbReference type="GO" id="GO:0006401">
    <property type="term" value="P:RNA catabolic process"/>
    <property type="evidence" value="ECO:0007669"/>
    <property type="project" value="TreeGrafter"/>
</dbReference>
<organism evidence="9 10">
    <name type="scientific">Lasiosphaeria ovina</name>
    <dbReference type="NCBI Taxonomy" id="92902"/>
    <lineage>
        <taxon>Eukaryota</taxon>
        <taxon>Fungi</taxon>
        <taxon>Dikarya</taxon>
        <taxon>Ascomycota</taxon>
        <taxon>Pezizomycotina</taxon>
        <taxon>Sordariomycetes</taxon>
        <taxon>Sordariomycetidae</taxon>
        <taxon>Sordariales</taxon>
        <taxon>Lasiosphaeriaceae</taxon>
        <taxon>Lasiosphaeria</taxon>
    </lineage>
</organism>
<dbReference type="Gene3D" id="2.20.25.530">
    <property type="match status" value="1"/>
</dbReference>
<dbReference type="InterPro" id="IPR040456">
    <property type="entry name" value="RNase_H2_suB"/>
</dbReference>
<dbReference type="InterPro" id="IPR041195">
    <property type="entry name" value="Rnh202_N"/>
</dbReference>
<dbReference type="GO" id="GO:0005654">
    <property type="term" value="C:nucleoplasm"/>
    <property type="evidence" value="ECO:0007669"/>
    <property type="project" value="TreeGrafter"/>
</dbReference>
<gene>
    <name evidence="9" type="ORF">B0T24DRAFT_80102</name>
</gene>
<sequence>MARTRAKATTAKTASATTTAANTSAPAAYTLHAEAENPPRLFVIPKKATDAARIVTLQHPRYGKPTRYLVCPEAGFFEFTKIAAPKTTPRSWLIESATQDGAAASAATQTTKSADFYVATPIDPLFLILPSLAAGRCAADDKTSKSGSREKKKKRMFLSSEDHFDAVSDPSRHLSEVLTSWPAARQLIEARMAAVCDAVEAGDDPMFRLNEAKLLRELLAKARRMGAQGLPPSMEEKFVAKALEAPILGIRSQQASAEALLGGDSTQKVSDDSGSSSIATPQSESPDSQSTVSSLETAASEASTAATSLSSDGTASSEIVNAMTASAEVVALQRLRVALDFICSSYVAPSLAEQLRAQLAPTATATAGAGVDFKPLDEYLARLAKLRQDAAAARTSDYSRKRARDEDEDERLEKRRKKEEEDKVKKANQSLGVKKLMKVNTSGMKKLSEFFKKK</sequence>
<feature type="domain" description="Ribonuclease H2 subunit B wHTH" evidence="7">
    <location>
        <begin position="126"/>
        <end position="356"/>
    </location>
</feature>
<keyword evidence="3" id="KW-0539">Nucleus</keyword>
<evidence type="ECO:0000256" key="6">
    <source>
        <dbReference type="SAM" id="MobiDB-lite"/>
    </source>
</evidence>
<dbReference type="Proteomes" id="UP001287356">
    <property type="component" value="Unassembled WGS sequence"/>
</dbReference>
<evidence type="ECO:0000256" key="1">
    <source>
        <dbReference type="ARBA" id="ARBA00004123"/>
    </source>
</evidence>